<evidence type="ECO:0000256" key="7">
    <source>
        <dbReference type="ARBA" id="ARBA00023237"/>
    </source>
</evidence>
<dbReference type="PANTHER" id="PTHR30026">
    <property type="entry name" value="OUTER MEMBRANE PROTEIN TOLC"/>
    <property type="match status" value="1"/>
</dbReference>
<dbReference type="RefSeq" id="WP_407031706.1">
    <property type="nucleotide sequence ID" value="NZ_JAQGEF010000012.1"/>
</dbReference>
<evidence type="ECO:0000256" key="5">
    <source>
        <dbReference type="ARBA" id="ARBA00022692"/>
    </source>
</evidence>
<evidence type="ECO:0000256" key="3">
    <source>
        <dbReference type="ARBA" id="ARBA00022448"/>
    </source>
</evidence>
<dbReference type="PANTHER" id="PTHR30026:SF20">
    <property type="entry name" value="OUTER MEMBRANE PROTEIN TOLC"/>
    <property type="match status" value="1"/>
</dbReference>
<keyword evidence="6" id="KW-0472">Membrane</keyword>
<keyword evidence="4" id="KW-1134">Transmembrane beta strand</keyword>
<evidence type="ECO:0000313" key="8">
    <source>
        <dbReference type="EMBL" id="MDA3615380.1"/>
    </source>
</evidence>
<evidence type="ECO:0000256" key="4">
    <source>
        <dbReference type="ARBA" id="ARBA00022452"/>
    </source>
</evidence>
<evidence type="ECO:0000256" key="2">
    <source>
        <dbReference type="ARBA" id="ARBA00007613"/>
    </source>
</evidence>
<dbReference type="Gene3D" id="1.20.1600.10">
    <property type="entry name" value="Outer membrane efflux proteins (OEP)"/>
    <property type="match status" value="1"/>
</dbReference>
<evidence type="ECO:0000313" key="9">
    <source>
        <dbReference type="Proteomes" id="UP001210231"/>
    </source>
</evidence>
<comment type="subcellular location">
    <subcellularLocation>
        <location evidence="1">Cell outer membrane</location>
    </subcellularLocation>
</comment>
<dbReference type="Pfam" id="PF02321">
    <property type="entry name" value="OEP"/>
    <property type="match status" value="2"/>
</dbReference>
<dbReference type="InterPro" id="IPR003423">
    <property type="entry name" value="OMP_efflux"/>
</dbReference>
<comment type="caution">
    <text evidence="8">The sequence shown here is derived from an EMBL/GenBank/DDBJ whole genome shotgun (WGS) entry which is preliminary data.</text>
</comment>
<evidence type="ECO:0000256" key="1">
    <source>
        <dbReference type="ARBA" id="ARBA00004442"/>
    </source>
</evidence>
<gene>
    <name evidence="8" type="ORF">O3P16_11215</name>
</gene>
<keyword evidence="7" id="KW-0998">Cell outer membrane</keyword>
<evidence type="ECO:0000256" key="6">
    <source>
        <dbReference type="ARBA" id="ARBA00023136"/>
    </source>
</evidence>
<protein>
    <submittedName>
        <fullName evidence="8">TolC family protein</fullName>
    </submittedName>
</protein>
<dbReference type="SUPFAM" id="SSF56954">
    <property type="entry name" value="Outer membrane efflux proteins (OEP)"/>
    <property type="match status" value="1"/>
</dbReference>
<accession>A0ABT4UMD6</accession>
<keyword evidence="9" id="KW-1185">Reference proteome</keyword>
<keyword evidence="3" id="KW-0813">Transport</keyword>
<organism evidence="8 9">
    <name type="scientific">Polluticaenibacter yanchengensis</name>
    <dbReference type="NCBI Taxonomy" id="3014562"/>
    <lineage>
        <taxon>Bacteria</taxon>
        <taxon>Pseudomonadati</taxon>
        <taxon>Bacteroidota</taxon>
        <taxon>Chitinophagia</taxon>
        <taxon>Chitinophagales</taxon>
        <taxon>Chitinophagaceae</taxon>
        <taxon>Polluticaenibacter</taxon>
    </lineage>
</organism>
<proteinExistence type="inferred from homology"/>
<keyword evidence="5" id="KW-0812">Transmembrane</keyword>
<sequence>MKKNIRIFYILFGIIFINAVTYAQNNPAVLSLDEAISIALANNFDIQIAKNNQTIAEIENNKGNAGLLPTARATTGYTIGNTNIEQRLNTGTTIKRNGNISQNENIALTGQYFLFNGFRGVAAKRRLELQEERSMADVKNNINNTVYNVINAYINIKRFQQQYKATVEAMTLFEERIKLAENKLRVGTGNKSDLLQAQIDFNEQKNSLLSLESNIAQSKTTINNLLARNPATLFTVQDTINTVELPKIQEVIAGLDSLNPALVIAKYDKYILEQQNREINALRLPSVLLNAGTNLSNTSNTAGQMLRNFSYGPNAGVTLVIPIFQGGIIKQQLKVNSIQQKNQDIFYKQTLVNLETTITNAYINYDYALKQFDLEKENLKLVEENNIIAMERFKKASINTVELRQTQLNLVAAQTRMINAQFLMEQALNDVLLISGSLVR</sequence>
<dbReference type="EMBL" id="JAQGEF010000012">
    <property type="protein sequence ID" value="MDA3615380.1"/>
    <property type="molecule type" value="Genomic_DNA"/>
</dbReference>
<comment type="similarity">
    <text evidence="2">Belongs to the outer membrane factor (OMF) (TC 1.B.17) family.</text>
</comment>
<dbReference type="Proteomes" id="UP001210231">
    <property type="component" value="Unassembled WGS sequence"/>
</dbReference>
<name>A0ABT4UMD6_9BACT</name>
<dbReference type="InterPro" id="IPR051906">
    <property type="entry name" value="TolC-like"/>
</dbReference>
<reference evidence="8 9" key="1">
    <citation type="submission" date="2022-12" db="EMBL/GenBank/DDBJ databases">
        <title>Chitinophagaceae gen. sp. nov., a new member of the family Chitinophagaceae, isolated from soil in a chemical factory.</title>
        <authorList>
            <person name="Ke Z."/>
        </authorList>
    </citation>
    <scope>NUCLEOTIDE SEQUENCE [LARGE SCALE GENOMIC DNA]</scope>
    <source>
        <strain evidence="8 9">LY-5</strain>
    </source>
</reference>